<gene>
    <name evidence="1" type="ORF">kps8_081</name>
</gene>
<organism evidence="1 2">
    <name type="scientific">Klebsiella phage KpS8</name>
    <dbReference type="NCBI Taxonomy" id="2847815"/>
    <lineage>
        <taxon>Viruses</taxon>
        <taxon>Duplodnaviria</taxon>
        <taxon>Heunggongvirae</taxon>
        <taxon>Uroviricota</taxon>
        <taxon>Caudoviricetes</taxon>
        <taxon>Vequintavirinae</taxon>
        <taxon>Mydovirus</taxon>
        <taxon>Mydovirus KpS8</taxon>
    </lineage>
</organism>
<proteinExistence type="predicted"/>
<dbReference type="Proteomes" id="UP000502319">
    <property type="component" value="Segment"/>
</dbReference>
<evidence type="ECO:0000313" key="2">
    <source>
        <dbReference type="Proteomes" id="UP000502319"/>
    </source>
</evidence>
<evidence type="ECO:0000313" key="1">
    <source>
        <dbReference type="EMBL" id="QIW88253.1"/>
    </source>
</evidence>
<name>A0A6H0X439_9CAUD</name>
<protein>
    <submittedName>
        <fullName evidence="1">Uncharacterized protein</fullName>
    </submittedName>
</protein>
<keyword evidence="2" id="KW-1185">Reference proteome</keyword>
<accession>A0A6H0X439</accession>
<sequence length="50" mass="5910">MTLDQIYCRGYDAAMSGSMTIDDCPYSDFEWQQKRAWVLGFIEGLRTLYY</sequence>
<dbReference type="EMBL" id="MT178275">
    <property type="protein sequence ID" value="QIW88253.1"/>
    <property type="molecule type" value="Genomic_DNA"/>
</dbReference>
<reference evidence="1 2" key="1">
    <citation type="submission" date="2020-03" db="EMBL/GenBank/DDBJ databases">
        <title>Complete genome sequence of Klebsiella pneumoniae phage KpS8.</title>
        <authorList>
            <person name="Denisenko E."/>
            <person name="Kislichkina A."/>
            <person name="Verevkin V."/>
            <person name="Krasilnikova V."/>
            <person name="Volozhantsev N."/>
        </authorList>
    </citation>
    <scope>NUCLEOTIDE SEQUENCE [LARGE SCALE GENOMIC DNA]</scope>
</reference>